<name>W9RHX8_9ROSA</name>
<reference evidence="2" key="1">
    <citation type="submission" date="2013-01" db="EMBL/GenBank/DDBJ databases">
        <title>Draft Genome Sequence of a Mulberry Tree, Morus notabilis C.K. Schneid.</title>
        <authorList>
            <person name="He N."/>
            <person name="Zhao S."/>
        </authorList>
    </citation>
    <scope>NUCLEOTIDE SEQUENCE</scope>
</reference>
<dbReference type="AlphaFoldDB" id="W9RHX8"/>
<evidence type="ECO:0000313" key="1">
    <source>
        <dbReference type="EMBL" id="EXB77885.1"/>
    </source>
</evidence>
<keyword evidence="2" id="KW-1185">Reference proteome</keyword>
<dbReference type="Proteomes" id="UP000030645">
    <property type="component" value="Unassembled WGS sequence"/>
</dbReference>
<evidence type="ECO:0000313" key="2">
    <source>
        <dbReference type="Proteomes" id="UP000030645"/>
    </source>
</evidence>
<protein>
    <recommendedName>
        <fullName evidence="3">F-box domain-containing protein</fullName>
    </recommendedName>
</protein>
<dbReference type="EMBL" id="KE344763">
    <property type="protein sequence ID" value="EXB77885.1"/>
    <property type="molecule type" value="Genomic_DNA"/>
</dbReference>
<accession>W9RHX8</accession>
<gene>
    <name evidence="1" type="ORF">L484_009181</name>
</gene>
<organism evidence="1 2">
    <name type="scientific">Morus notabilis</name>
    <dbReference type="NCBI Taxonomy" id="981085"/>
    <lineage>
        <taxon>Eukaryota</taxon>
        <taxon>Viridiplantae</taxon>
        <taxon>Streptophyta</taxon>
        <taxon>Embryophyta</taxon>
        <taxon>Tracheophyta</taxon>
        <taxon>Spermatophyta</taxon>
        <taxon>Magnoliopsida</taxon>
        <taxon>eudicotyledons</taxon>
        <taxon>Gunneridae</taxon>
        <taxon>Pentapetalae</taxon>
        <taxon>rosids</taxon>
        <taxon>fabids</taxon>
        <taxon>Rosales</taxon>
        <taxon>Moraceae</taxon>
        <taxon>Moreae</taxon>
        <taxon>Morus</taxon>
    </lineage>
</organism>
<sequence length="137" mass="15521">MGDWSALPRDVIACFPKRLTSLKDYNAFRAVCTSWRWAATKENFTTSQQVPWHVAFCVHHDFEQTWRFHSLEKNKNFNLLPLCSSVRLESLGDKALIVASGPSFSVKISGDTAGYFTADCSHLFQHGLCHGYLSYAK</sequence>
<evidence type="ECO:0008006" key="3">
    <source>
        <dbReference type="Google" id="ProtNLM"/>
    </source>
</evidence>
<proteinExistence type="predicted"/>